<sequence length="241" mass="23719">MQTAHRRLFRVAAALVAVTSLGLLGAHDVPAGADDKVPLGGGAGIVVNGDTFCTLTAIGNDNKGQLIGFTSAHCGGPGASVAAEAAQNRGPVGTMVAGNDNLDYAVIQFEPDKVAPVSNFGGFAINGIGPDPAAGQVVCKDGRTTGDSCGVTFGPGQDPGTIVAQLCGQPGDSGGPVTANNQLVGMIHGAFSELLPGCIIKYVPLHTPAVVVSINAVLADLAAKNRPGAGFVPVAGGASAT</sequence>
<feature type="signal peptide" evidence="1">
    <location>
        <begin position="1"/>
        <end position="25"/>
    </location>
</feature>
<gene>
    <name evidence="2" type="ORF">AWC06_03600</name>
</gene>
<dbReference type="CDD" id="cd21112">
    <property type="entry name" value="alphaLP-like"/>
    <property type="match status" value="1"/>
</dbReference>
<reference evidence="2 3" key="1">
    <citation type="submission" date="2016-01" db="EMBL/GenBank/DDBJ databases">
        <title>The new phylogeny of the genus Mycobacterium.</title>
        <authorList>
            <person name="Tarcisio F."/>
            <person name="Conor M."/>
            <person name="Antonella G."/>
            <person name="Elisabetta G."/>
            <person name="Giulia F.S."/>
            <person name="Sara T."/>
            <person name="Anna F."/>
            <person name="Clotilde B."/>
            <person name="Roberto B."/>
            <person name="Veronica D.S."/>
            <person name="Fabio R."/>
            <person name="Monica P."/>
            <person name="Olivier J."/>
            <person name="Enrico T."/>
            <person name="Nicola S."/>
        </authorList>
    </citation>
    <scope>NUCLEOTIDE SEQUENCE [LARGE SCALE GENOMIC DNA]</scope>
    <source>
        <strain evidence="2 3">DSM 45731</strain>
    </source>
</reference>
<keyword evidence="1" id="KW-0732">Signal</keyword>
<evidence type="ECO:0000313" key="3">
    <source>
        <dbReference type="Proteomes" id="UP000194000"/>
    </source>
</evidence>
<dbReference type="Proteomes" id="UP000194000">
    <property type="component" value="Unassembled WGS sequence"/>
</dbReference>
<comment type="caution">
    <text evidence="2">The sequence shown here is derived from an EMBL/GenBank/DDBJ whole genome shotgun (WGS) entry which is preliminary data.</text>
</comment>
<name>A0A1X1UHP8_9MYCO</name>
<evidence type="ECO:0000313" key="2">
    <source>
        <dbReference type="EMBL" id="ORV56362.1"/>
    </source>
</evidence>
<dbReference type="AlphaFoldDB" id="A0A1X1UHP8"/>
<dbReference type="SUPFAM" id="SSF50494">
    <property type="entry name" value="Trypsin-like serine proteases"/>
    <property type="match status" value="1"/>
</dbReference>
<feature type="chain" id="PRO_5039375168" evidence="1">
    <location>
        <begin position="26"/>
        <end position="241"/>
    </location>
</feature>
<dbReference type="STRING" id="1260918.AWC06_03600"/>
<keyword evidence="3" id="KW-1185">Reference proteome</keyword>
<organism evidence="2 3">
    <name type="scientific">Mycobacterium fragae</name>
    <dbReference type="NCBI Taxonomy" id="1260918"/>
    <lineage>
        <taxon>Bacteria</taxon>
        <taxon>Bacillati</taxon>
        <taxon>Actinomycetota</taxon>
        <taxon>Actinomycetes</taxon>
        <taxon>Mycobacteriales</taxon>
        <taxon>Mycobacteriaceae</taxon>
        <taxon>Mycobacterium</taxon>
    </lineage>
</organism>
<dbReference type="InterPro" id="IPR043504">
    <property type="entry name" value="Peptidase_S1_PA_chymotrypsin"/>
</dbReference>
<protein>
    <submittedName>
        <fullName evidence="2">Peptidase</fullName>
    </submittedName>
</protein>
<dbReference type="EMBL" id="LQOW01000033">
    <property type="protein sequence ID" value="ORV56362.1"/>
    <property type="molecule type" value="Genomic_DNA"/>
</dbReference>
<dbReference type="OrthoDB" id="4536940at2"/>
<dbReference type="InterPro" id="IPR009003">
    <property type="entry name" value="Peptidase_S1_PA"/>
</dbReference>
<proteinExistence type="predicted"/>
<accession>A0A1X1UHP8</accession>
<evidence type="ECO:0000256" key="1">
    <source>
        <dbReference type="SAM" id="SignalP"/>
    </source>
</evidence>
<dbReference type="Gene3D" id="2.40.10.10">
    <property type="entry name" value="Trypsin-like serine proteases"/>
    <property type="match status" value="2"/>
</dbReference>